<evidence type="ECO:0000256" key="8">
    <source>
        <dbReference type="ARBA" id="ARBA00022771"/>
    </source>
</evidence>
<evidence type="ECO:0000256" key="15">
    <source>
        <dbReference type="ARBA" id="ARBA00032511"/>
    </source>
</evidence>
<keyword evidence="11" id="KW-0653">Protein transport</keyword>
<keyword evidence="10" id="KW-0862">Zinc</keyword>
<dbReference type="Gene3D" id="3.30.40.10">
    <property type="entry name" value="Zinc/RING finger domain, C3HC4 (zinc finger)"/>
    <property type="match status" value="1"/>
</dbReference>
<dbReference type="EMBL" id="CABVLU010000005">
    <property type="protein sequence ID" value="VVT57716.1"/>
    <property type="molecule type" value="Genomic_DNA"/>
</dbReference>
<evidence type="ECO:0000256" key="7">
    <source>
        <dbReference type="ARBA" id="ARBA00022723"/>
    </source>
</evidence>
<evidence type="ECO:0000256" key="10">
    <source>
        <dbReference type="ARBA" id="ARBA00022833"/>
    </source>
</evidence>
<dbReference type="GeneID" id="43584648"/>
<dbReference type="GO" id="GO:0016567">
    <property type="term" value="P:protein ubiquitination"/>
    <property type="evidence" value="ECO:0007669"/>
    <property type="project" value="UniProtKB-ARBA"/>
</dbReference>
<dbReference type="InterPro" id="IPR006845">
    <property type="entry name" value="Pex_N"/>
</dbReference>
<proteinExistence type="inferred from homology"/>
<comment type="similarity">
    <text evidence="3">Belongs to the pex2/pex10/pex12 family.</text>
</comment>
<evidence type="ECO:0000256" key="5">
    <source>
        <dbReference type="ARBA" id="ARBA00022679"/>
    </source>
</evidence>
<sequence>MFSRNVPTPRVGQLDASLLDAELYDILKTQLLSIFKTFKPGFKDRYEPEMLLILKLLIFKLTVWDNSATYGAKLQNLMFVDGRKCTSIKKPLSQSQRLGYAILVVGGDYIWNKIESKIAALSYESHEYNDDEDEDERPQRRLFGRHFTVARLERLSNTLSTLWSVSSLVNFVLFLYSGRYSTLILRLLRIRLVSSSPRALTRQVSFEFQNRQLVWNALTEFLLFTLPLINLGRLRRRFGKAVAYVVGGSSSGSNDGSSSNQKGELYFLPEKTCAICYKDAERAITATAMSSAGGGDSGGDGSGVNTDITNPYECVECGHVFCYVCLASRLVEAEGDGWTCLRCGELVQRMRVFGDVDVSAIKVNPAVLKEEEVVVEAEKVEQDEEDEEDEEDEGFKDNQNVDDSEGDEEDEEEDNQEDDGEDEDEDEEDEEDEDEDEFSQEDDSQYESDFSETESLSE</sequence>
<feature type="domain" description="RING-type" evidence="20">
    <location>
        <begin position="273"/>
        <end position="343"/>
    </location>
</feature>
<evidence type="ECO:0000256" key="19">
    <source>
        <dbReference type="SAM" id="MobiDB-lite"/>
    </source>
</evidence>
<evidence type="ECO:0000259" key="20">
    <source>
        <dbReference type="PROSITE" id="PS50089"/>
    </source>
</evidence>
<evidence type="ECO:0000256" key="13">
    <source>
        <dbReference type="ARBA" id="ARBA00023136"/>
    </source>
</evidence>
<evidence type="ECO:0000256" key="11">
    <source>
        <dbReference type="ARBA" id="ARBA00022927"/>
    </source>
</evidence>
<dbReference type="Pfam" id="PF04757">
    <property type="entry name" value="Pex2_Pex12"/>
    <property type="match status" value="1"/>
</dbReference>
<name>A0A5E8C8U4_9ASCO</name>
<evidence type="ECO:0000256" key="14">
    <source>
        <dbReference type="ARBA" id="ARBA00023140"/>
    </source>
</evidence>
<accession>A0A5E8C8U4</accession>
<keyword evidence="7" id="KW-0479">Metal-binding</keyword>
<feature type="region of interest" description="Disordered" evidence="19">
    <location>
        <begin position="374"/>
        <end position="458"/>
    </location>
</feature>
<feature type="compositionally biased region" description="Acidic residues" evidence="19">
    <location>
        <begin position="381"/>
        <end position="458"/>
    </location>
</feature>
<dbReference type="InterPro" id="IPR001841">
    <property type="entry name" value="Znf_RING"/>
</dbReference>
<keyword evidence="13" id="KW-0472">Membrane</keyword>
<protein>
    <recommendedName>
        <fullName evidence="17">RING-type E3 ubiquitin transferase (cysteine targeting)</fullName>
        <ecNumber evidence="17">2.3.2.36</ecNumber>
    </recommendedName>
    <alternativeName>
        <fullName evidence="15">Peroxin-2</fullName>
    </alternativeName>
</protein>
<keyword evidence="14" id="KW-0576">Peroxisome</keyword>
<dbReference type="InterPro" id="IPR013083">
    <property type="entry name" value="Znf_RING/FYVE/PHD"/>
</dbReference>
<organism evidence="21 22">
    <name type="scientific">Magnusiomyces paraingens</name>
    <dbReference type="NCBI Taxonomy" id="2606893"/>
    <lineage>
        <taxon>Eukaryota</taxon>
        <taxon>Fungi</taxon>
        <taxon>Dikarya</taxon>
        <taxon>Ascomycota</taxon>
        <taxon>Saccharomycotina</taxon>
        <taxon>Dipodascomycetes</taxon>
        <taxon>Dipodascales</taxon>
        <taxon>Dipodascaceae</taxon>
        <taxon>Magnusiomyces</taxon>
    </lineage>
</organism>
<keyword evidence="6" id="KW-0812">Transmembrane</keyword>
<evidence type="ECO:0000256" key="18">
    <source>
        <dbReference type="PROSITE-ProRule" id="PRU00175"/>
    </source>
</evidence>
<keyword evidence="9" id="KW-0833">Ubl conjugation pathway</keyword>
<keyword evidence="5" id="KW-0808">Transferase</keyword>
<dbReference type="GO" id="GO:0008270">
    <property type="term" value="F:zinc ion binding"/>
    <property type="evidence" value="ECO:0007669"/>
    <property type="project" value="UniProtKB-KW"/>
</dbReference>
<dbReference type="OrthoDB" id="1701437at2759"/>
<keyword evidence="4" id="KW-0813">Transport</keyword>
<evidence type="ECO:0000313" key="22">
    <source>
        <dbReference type="Proteomes" id="UP000398389"/>
    </source>
</evidence>
<keyword evidence="8 18" id="KW-0863">Zinc-finger</keyword>
<evidence type="ECO:0000313" key="21">
    <source>
        <dbReference type="EMBL" id="VVT57716.1"/>
    </source>
</evidence>
<dbReference type="PROSITE" id="PS00518">
    <property type="entry name" value="ZF_RING_1"/>
    <property type="match status" value="1"/>
</dbReference>
<evidence type="ECO:0000256" key="6">
    <source>
        <dbReference type="ARBA" id="ARBA00022692"/>
    </source>
</evidence>
<dbReference type="AlphaFoldDB" id="A0A5E8C8U4"/>
<keyword evidence="22" id="KW-1185">Reference proteome</keyword>
<comment type="pathway">
    <text evidence="2">Protein modification; protein ubiquitination.</text>
</comment>
<comment type="subcellular location">
    <subcellularLocation>
        <location evidence="1">Peroxisome membrane</location>
        <topology evidence="1">Multi-pass membrane protein</topology>
    </subcellularLocation>
</comment>
<reference evidence="21 22" key="1">
    <citation type="submission" date="2019-09" db="EMBL/GenBank/DDBJ databases">
        <authorList>
            <person name="Brejova B."/>
        </authorList>
    </citation>
    <scope>NUCLEOTIDE SEQUENCE [LARGE SCALE GENOMIC DNA]</scope>
</reference>
<dbReference type="EC" id="2.3.2.36" evidence="17"/>
<keyword evidence="12" id="KW-1133">Transmembrane helix</keyword>
<gene>
    <name evidence="21" type="ORF">SAPINGB_P005834</name>
</gene>
<evidence type="ECO:0000256" key="17">
    <source>
        <dbReference type="ARBA" id="ARBA00034523"/>
    </source>
</evidence>
<dbReference type="Proteomes" id="UP000398389">
    <property type="component" value="Unassembled WGS sequence"/>
</dbReference>
<evidence type="ECO:0000256" key="4">
    <source>
        <dbReference type="ARBA" id="ARBA00022448"/>
    </source>
</evidence>
<evidence type="ECO:0000256" key="16">
    <source>
        <dbReference type="ARBA" id="ARBA00034438"/>
    </source>
</evidence>
<evidence type="ECO:0000256" key="12">
    <source>
        <dbReference type="ARBA" id="ARBA00022989"/>
    </source>
</evidence>
<dbReference type="GO" id="GO:0016562">
    <property type="term" value="P:protein import into peroxisome matrix, receptor recycling"/>
    <property type="evidence" value="ECO:0007669"/>
    <property type="project" value="UniProtKB-ARBA"/>
</dbReference>
<dbReference type="InterPro" id="IPR025654">
    <property type="entry name" value="PEX2/10"/>
</dbReference>
<dbReference type="PANTHER" id="PTHR48178">
    <property type="entry name" value="PEROXISOME BIOGENESIS FACTOR 2"/>
    <property type="match status" value="1"/>
</dbReference>
<evidence type="ECO:0000256" key="9">
    <source>
        <dbReference type="ARBA" id="ARBA00022786"/>
    </source>
</evidence>
<dbReference type="GO" id="GO:0061630">
    <property type="term" value="F:ubiquitin protein ligase activity"/>
    <property type="evidence" value="ECO:0007669"/>
    <property type="project" value="UniProtKB-EC"/>
</dbReference>
<evidence type="ECO:0000256" key="3">
    <source>
        <dbReference type="ARBA" id="ARBA00008704"/>
    </source>
</evidence>
<dbReference type="PANTHER" id="PTHR48178:SF1">
    <property type="entry name" value="PEROXISOME BIOGENESIS FACTOR 2"/>
    <property type="match status" value="1"/>
</dbReference>
<evidence type="ECO:0000256" key="2">
    <source>
        <dbReference type="ARBA" id="ARBA00004906"/>
    </source>
</evidence>
<dbReference type="PROSITE" id="PS50089">
    <property type="entry name" value="ZF_RING_2"/>
    <property type="match status" value="1"/>
</dbReference>
<evidence type="ECO:0000256" key="1">
    <source>
        <dbReference type="ARBA" id="ARBA00004585"/>
    </source>
</evidence>
<dbReference type="GO" id="GO:0005778">
    <property type="term" value="C:peroxisomal membrane"/>
    <property type="evidence" value="ECO:0007669"/>
    <property type="project" value="UniProtKB-SubCell"/>
</dbReference>
<comment type="catalytic activity">
    <reaction evidence="16">
        <text>[E2 ubiquitin-conjugating enzyme]-S-ubiquitinyl-L-cysteine + [acceptor protein]-L-cysteine = [E2 ubiquitin-conjugating enzyme]-L-cysteine + [acceptor protein]-S-ubiquitinyl-L-cysteine.</text>
        <dbReference type="EC" id="2.3.2.36"/>
    </reaction>
</comment>
<dbReference type="RefSeq" id="XP_031856439.1">
    <property type="nucleotide sequence ID" value="XM_032000548.1"/>
</dbReference>
<dbReference type="InterPro" id="IPR017907">
    <property type="entry name" value="Znf_RING_CS"/>
</dbReference>